<sequence length="202" mass="20947">MTGKAQAALLKFGTVASVTDAGHVCVQFPDLDGMISQPLKVVVPRASQDKAHHAPQVGAQVACVVDENIEDGVVLGETYNDQQAPVTGNPALWFWRMADGSEFEFNPVSGRLRVKTTSDVDVESAGGITLKAASKITLDAPVVQLTEDVVIGGGMAQGGGKGGKASFASQIESAVDVVAQGKSLVGHRHRENGPGSMTEVPV</sequence>
<dbReference type="InterPro" id="IPR040629">
    <property type="entry name" value="Phage_spike"/>
</dbReference>
<proteinExistence type="predicted"/>
<dbReference type="Pfam" id="PF18715">
    <property type="entry name" value="Phage_spike"/>
    <property type="match status" value="1"/>
</dbReference>
<dbReference type="Proteomes" id="UP000016426">
    <property type="component" value="Unassembled WGS sequence"/>
</dbReference>
<dbReference type="Gene3D" id="2.40.50.230">
    <property type="entry name" value="Gp5 N-terminal domain"/>
    <property type="match status" value="1"/>
</dbReference>
<feature type="domain" description="Phage spike trimer" evidence="1">
    <location>
        <begin position="128"/>
        <end position="161"/>
    </location>
</feature>
<dbReference type="InterPro" id="IPR013046">
    <property type="entry name" value="GpV/Gp45"/>
</dbReference>
<gene>
    <name evidence="2" type="ORF">O166_06510</name>
</gene>
<organism evidence="2 3">
    <name type="scientific">Pseudogulbenkiania ferrooxidans EGD-HP2</name>
    <dbReference type="NCBI Taxonomy" id="1388764"/>
    <lineage>
        <taxon>Bacteria</taxon>
        <taxon>Pseudomonadati</taxon>
        <taxon>Pseudomonadota</taxon>
        <taxon>Betaproteobacteria</taxon>
        <taxon>Neisseriales</taxon>
        <taxon>Chromobacteriaceae</taxon>
        <taxon>Pseudogulbenkiania</taxon>
    </lineage>
</organism>
<evidence type="ECO:0000259" key="1">
    <source>
        <dbReference type="Pfam" id="PF18715"/>
    </source>
</evidence>
<name>A0ABP2XMD6_9NEIS</name>
<keyword evidence="3" id="KW-1185">Reference proteome</keyword>
<evidence type="ECO:0000313" key="3">
    <source>
        <dbReference type="Proteomes" id="UP000016426"/>
    </source>
</evidence>
<dbReference type="EMBL" id="AVPH01000212">
    <property type="protein sequence ID" value="ERE07208.1"/>
    <property type="molecule type" value="Genomic_DNA"/>
</dbReference>
<dbReference type="Gene3D" id="6.20.150.10">
    <property type="match status" value="1"/>
</dbReference>
<protein>
    <recommendedName>
        <fullName evidence="1">Phage spike trimer domain-containing protein</fullName>
    </recommendedName>
</protein>
<reference evidence="2 3" key="1">
    <citation type="journal article" date="2013" name="Genome Announc.">
        <title>Genome Sequence of the Pigment-Producing Bacterium Pseudogulbenkiania ferrooxidans, Isolated from Loktak Lake.</title>
        <authorList>
            <person name="Puranik S."/>
            <person name="Talkal R."/>
            <person name="Qureshi A."/>
            <person name="Khardenavis A."/>
            <person name="Kapley A."/>
            <person name="Purohit H.J."/>
        </authorList>
    </citation>
    <scope>NUCLEOTIDE SEQUENCE [LARGE SCALE GENOMIC DNA]</scope>
    <source>
        <strain evidence="2 3">EGD-HP2</strain>
    </source>
</reference>
<comment type="caution">
    <text evidence="2">The sequence shown here is derived from an EMBL/GenBank/DDBJ whole genome shotgun (WGS) entry which is preliminary data.</text>
</comment>
<dbReference type="NCBIfam" id="TIGR01644">
    <property type="entry name" value="phage_P2_V"/>
    <property type="match status" value="1"/>
</dbReference>
<dbReference type="InterPro" id="IPR037026">
    <property type="entry name" value="Vgr_OB-fold_dom_sf"/>
</dbReference>
<evidence type="ECO:0000313" key="2">
    <source>
        <dbReference type="EMBL" id="ERE07208.1"/>
    </source>
</evidence>
<dbReference type="RefSeq" id="WP_021476731.1">
    <property type="nucleotide sequence ID" value="NZ_AVPH01000212.1"/>
</dbReference>
<accession>A0ABP2XMD6</accession>